<comment type="caution">
    <text evidence="1">The sequence shown here is derived from an EMBL/GenBank/DDBJ whole genome shotgun (WGS) entry which is preliminary data.</text>
</comment>
<reference evidence="1 2" key="1">
    <citation type="journal article" date="2019" name="ISME J.">
        <title>Genome analyses of uncultured TG2/ZB3 bacteria in 'Margulisbacteria' specifically attached to ectosymbiotic spirochetes of protists in the termite gut.</title>
        <authorList>
            <person name="Utami Y.D."/>
            <person name="Kuwahara H."/>
            <person name="Igai K."/>
            <person name="Murakami T."/>
            <person name="Sugaya K."/>
            <person name="Morikawa T."/>
            <person name="Nagura Y."/>
            <person name="Yuki M."/>
            <person name="Deevong P."/>
            <person name="Inoue T."/>
            <person name="Kihara K."/>
            <person name="Lo N."/>
            <person name="Yamada A."/>
            <person name="Ohkuma M."/>
            <person name="Hongoh Y."/>
        </authorList>
    </citation>
    <scope>NUCLEOTIDE SEQUENCE [LARGE SCALE GENOMIC DNA]</scope>
    <source>
        <strain evidence="1">NkOx7-02</strain>
    </source>
</reference>
<name>A0A388THP3_9BACT</name>
<dbReference type="AlphaFoldDB" id="A0A388THP3"/>
<evidence type="ECO:0000313" key="2">
    <source>
        <dbReference type="Proteomes" id="UP000275925"/>
    </source>
</evidence>
<proteinExistence type="predicted"/>
<gene>
    <name evidence="1" type="ORF">NO2_1189</name>
</gene>
<dbReference type="EMBL" id="BGZO01000040">
    <property type="protein sequence ID" value="GBR76678.1"/>
    <property type="molecule type" value="Genomic_DNA"/>
</dbReference>
<protein>
    <submittedName>
        <fullName evidence="1">Uncharacterized protein</fullName>
    </submittedName>
</protein>
<accession>A0A388THP3</accession>
<sequence length="551" mass="62972">MVVDNVQQTLARQAAQEVRENVRARDLLHYQKQTQKIEVTKEQNITQLLNKNTQDRGTQIISNMVASFAKSTLGKMFDDNNKIKVKNKELNAQDFIQENDESREDSVSITRRNGVKPMNKEMELRRGDKEHANKIQHQLDSETRQLMKQYTDLYGQIVSSRSDAAAQELDKLEKKLKTDKGFTNSQLLELKLSMKQSLRTEVLGQIKDAFMKKMVSMEQVVELGTAERGLGDLLGFLEGNEALGGVDFGGFNNGLPGTADRAAQEVAGEIRLALKDMLDQKMTERLVSSDVDPKVARKDLQGLLELGKKVGFNATEYMKSWYKAKEDNGLFVFQRPDVAVNVQTNLQQQNQHQQDPETEPDEITEDYLVNRLRALYIRSALKNDWRTSLDTSLKIIKTKNKMIKLGIFSNDINDKVREESRLMAGMKIMEMLKETFMERATLYRLSGPAYQLVEAKLLGLMRNAKKLGMELTEYEFNLLRDRANEAVFEVSKRELKLTNVALAVKDTPLLRDKKKKLIQLMERLKTESRIQDDFGLPENDLAQDRVRVAAA</sequence>
<organism evidence="1 2">
    <name type="scientific">Candidatus Termititenax persephonae</name>
    <dbReference type="NCBI Taxonomy" id="2218525"/>
    <lineage>
        <taxon>Bacteria</taxon>
        <taxon>Bacillati</taxon>
        <taxon>Candidatus Margulisiibacteriota</taxon>
        <taxon>Candidatus Termititenacia</taxon>
        <taxon>Candidatus Termititenacales</taxon>
        <taxon>Candidatus Termititenacaceae</taxon>
        <taxon>Candidatus Termititenax</taxon>
    </lineage>
</organism>
<evidence type="ECO:0000313" key="1">
    <source>
        <dbReference type="EMBL" id="GBR76678.1"/>
    </source>
</evidence>
<keyword evidence="2" id="KW-1185">Reference proteome</keyword>
<dbReference type="Proteomes" id="UP000275925">
    <property type="component" value="Unassembled WGS sequence"/>
</dbReference>